<dbReference type="OrthoDB" id="2421129at2759"/>
<dbReference type="AlphaFoldDB" id="A0A2G9T931"/>
<keyword evidence="2" id="KW-1185">Reference proteome</keyword>
<reference evidence="1 2" key="1">
    <citation type="submission" date="2015-09" db="EMBL/GenBank/DDBJ databases">
        <title>Draft genome of the parasitic nematode Teladorsagia circumcincta isolate WARC Sus (inbred).</title>
        <authorList>
            <person name="Mitreva M."/>
        </authorList>
    </citation>
    <scope>NUCLEOTIDE SEQUENCE [LARGE SCALE GENOMIC DNA]</scope>
    <source>
        <strain evidence="1 2">S</strain>
    </source>
</reference>
<evidence type="ECO:0000313" key="1">
    <source>
        <dbReference type="EMBL" id="PIO53910.1"/>
    </source>
</evidence>
<proteinExistence type="predicted"/>
<organism evidence="1 2">
    <name type="scientific">Teladorsagia circumcincta</name>
    <name type="common">Brown stomach worm</name>
    <name type="synonym">Ostertagia circumcincta</name>
    <dbReference type="NCBI Taxonomy" id="45464"/>
    <lineage>
        <taxon>Eukaryota</taxon>
        <taxon>Metazoa</taxon>
        <taxon>Ecdysozoa</taxon>
        <taxon>Nematoda</taxon>
        <taxon>Chromadorea</taxon>
        <taxon>Rhabditida</taxon>
        <taxon>Rhabditina</taxon>
        <taxon>Rhabditomorpha</taxon>
        <taxon>Strongyloidea</taxon>
        <taxon>Trichostrongylidae</taxon>
        <taxon>Teladorsagia</taxon>
    </lineage>
</organism>
<dbReference type="Proteomes" id="UP000230423">
    <property type="component" value="Unassembled WGS sequence"/>
</dbReference>
<accession>A0A2G9T931</accession>
<evidence type="ECO:0000313" key="2">
    <source>
        <dbReference type="Proteomes" id="UP000230423"/>
    </source>
</evidence>
<protein>
    <submittedName>
        <fullName evidence="1">Uncharacterized protein</fullName>
    </submittedName>
</protein>
<name>A0A2G9T931_TELCI</name>
<sequence length="138" mass="15730">MVYLYPTTTIGKIDEKNRVMALEMAQSLGKRAMTGASSQYREVLNSTTDNAFSFVYSAGRDRRVFRTPICDFAQSHLLFEEDAFVKKVADFGKRPFEDVVLEHNRKMLQITLEEGDVFSAWLSAKDAGVEDSDNKNFR</sequence>
<dbReference type="EMBL" id="KZ404595">
    <property type="protein sequence ID" value="PIO53910.1"/>
    <property type="molecule type" value="Genomic_DNA"/>
</dbReference>
<gene>
    <name evidence="1" type="ORF">TELCIR_24739</name>
</gene>